<proteinExistence type="predicted"/>
<evidence type="ECO:0000256" key="1">
    <source>
        <dbReference type="SAM" id="Phobius"/>
    </source>
</evidence>
<comment type="caution">
    <text evidence="2">The sequence shown here is derived from an EMBL/GenBank/DDBJ whole genome shotgun (WGS) entry which is preliminary data.</text>
</comment>
<dbReference type="AlphaFoldDB" id="A0A917M311"/>
<keyword evidence="1" id="KW-0472">Membrane</keyword>
<name>A0A917M311_9SPHI</name>
<keyword evidence="1" id="KW-0812">Transmembrane</keyword>
<accession>A0A917M311</accession>
<reference evidence="2" key="1">
    <citation type="journal article" date="2014" name="Int. J. Syst. Evol. Microbiol.">
        <title>Complete genome sequence of Corynebacterium casei LMG S-19264T (=DSM 44701T), isolated from a smear-ripened cheese.</title>
        <authorList>
            <consortium name="US DOE Joint Genome Institute (JGI-PGF)"/>
            <person name="Walter F."/>
            <person name="Albersmeier A."/>
            <person name="Kalinowski J."/>
            <person name="Ruckert C."/>
        </authorList>
    </citation>
    <scope>NUCLEOTIDE SEQUENCE</scope>
    <source>
        <strain evidence="2">CGMCC 1.12195</strain>
    </source>
</reference>
<keyword evidence="1" id="KW-1133">Transmembrane helix</keyword>
<feature type="transmembrane region" description="Helical" evidence="1">
    <location>
        <begin position="31"/>
        <end position="50"/>
    </location>
</feature>
<protein>
    <submittedName>
        <fullName evidence="2">Uncharacterized protein</fullName>
    </submittedName>
</protein>
<organism evidence="2 3">
    <name type="scientific">Parapedobacter pyrenivorans</name>
    <dbReference type="NCBI Taxonomy" id="1305674"/>
    <lineage>
        <taxon>Bacteria</taxon>
        <taxon>Pseudomonadati</taxon>
        <taxon>Bacteroidota</taxon>
        <taxon>Sphingobacteriia</taxon>
        <taxon>Sphingobacteriales</taxon>
        <taxon>Sphingobacteriaceae</taxon>
        <taxon>Parapedobacter</taxon>
    </lineage>
</organism>
<keyword evidence="3" id="KW-1185">Reference proteome</keyword>
<dbReference type="Proteomes" id="UP000660862">
    <property type="component" value="Unassembled WGS sequence"/>
</dbReference>
<feature type="transmembrane region" description="Helical" evidence="1">
    <location>
        <begin position="62"/>
        <end position="79"/>
    </location>
</feature>
<dbReference type="EMBL" id="BMER01000001">
    <property type="protein sequence ID" value="GGG74080.1"/>
    <property type="molecule type" value="Genomic_DNA"/>
</dbReference>
<gene>
    <name evidence="2" type="ORF">GCM10007415_01880</name>
</gene>
<feature type="transmembrane region" description="Helical" evidence="1">
    <location>
        <begin position="7"/>
        <end position="25"/>
    </location>
</feature>
<evidence type="ECO:0000313" key="3">
    <source>
        <dbReference type="Proteomes" id="UP000660862"/>
    </source>
</evidence>
<sequence length="82" mass="9771">MRQLRITPLNIASALLMTWLLWQFVTDKVGTGIIGWFFLLLLIMVAADQFFRLMLRNLKRVWLAEGVFLVFVMLVIWMLKLW</sequence>
<reference evidence="2" key="2">
    <citation type="submission" date="2020-09" db="EMBL/GenBank/DDBJ databases">
        <authorList>
            <person name="Sun Q."/>
            <person name="Zhou Y."/>
        </authorList>
    </citation>
    <scope>NUCLEOTIDE SEQUENCE</scope>
    <source>
        <strain evidence="2">CGMCC 1.12195</strain>
    </source>
</reference>
<evidence type="ECO:0000313" key="2">
    <source>
        <dbReference type="EMBL" id="GGG74080.1"/>
    </source>
</evidence>